<sequence length="389" mass="44366">MNSINKGLLFCFIWGISLVSCQRSLLQTVETGDLQIEEQDPKYKFTRNQESSVDTQEPDLLSSTLRELHERFFDQAYIRDQEQMNTVRTIFEQGLYGYAPRDYLAKSDLHSGNTRRVNSDIDNLIASIAYISGLGSDNPAIHRRREAKPSQTGYIDGSQSGRLTFVDESGLVVSQALKGFILGAMNIDQILNVHLDDRIILDKSIEADHENQVLIKGANYTALEHHWDLAYGYYMQGIRALALSEGIIELRGSARKLDLAFTLGRIDINYHLYDMLPKHVQTIRNEIAHVLVVRLQHLLLGGNTMANLYEHPPFAFPMLSDAYGLIYALQFLKDKNGKPYISYNEVINIQKKLLGEGGLWNHRRLIDREANQGELNKIMNEIKEHIKMN</sequence>
<accession>A0A0A2E9L0</accession>
<evidence type="ECO:0000313" key="2">
    <source>
        <dbReference type="Proteomes" id="UP000030103"/>
    </source>
</evidence>
<dbReference type="Pfam" id="PF16148">
    <property type="entry name" value="DUF4856"/>
    <property type="match status" value="1"/>
</dbReference>
<dbReference type="AlphaFoldDB" id="A0A0A2E9L0"/>
<dbReference type="eggNOG" id="ENOG502Z7WY">
    <property type="taxonomic scope" value="Bacteria"/>
</dbReference>
<dbReference type="EMBL" id="JRFA01000014">
    <property type="protein sequence ID" value="KGN74317.1"/>
    <property type="molecule type" value="Genomic_DNA"/>
</dbReference>
<protein>
    <recommendedName>
        <fullName evidence="3">DUF4856 domain-containing protein</fullName>
    </recommendedName>
</protein>
<organism evidence="1 2">
    <name type="scientific">Porphyromonas macacae</name>
    <dbReference type="NCBI Taxonomy" id="28115"/>
    <lineage>
        <taxon>Bacteria</taxon>
        <taxon>Pseudomonadati</taxon>
        <taxon>Bacteroidota</taxon>
        <taxon>Bacteroidia</taxon>
        <taxon>Bacteroidales</taxon>
        <taxon>Porphyromonadaceae</taxon>
        <taxon>Porphyromonas</taxon>
    </lineage>
</organism>
<comment type="caution">
    <text evidence="1">The sequence shown here is derived from an EMBL/GenBank/DDBJ whole genome shotgun (WGS) entry which is preliminary data.</text>
</comment>
<dbReference type="STRING" id="28115.HQ47_04455"/>
<dbReference type="PROSITE" id="PS51257">
    <property type="entry name" value="PROKAR_LIPOPROTEIN"/>
    <property type="match status" value="1"/>
</dbReference>
<gene>
    <name evidence="1" type="ORF">HQ47_04455</name>
</gene>
<keyword evidence="2" id="KW-1185">Reference proteome</keyword>
<name>A0A0A2E9L0_9PORP</name>
<reference evidence="1 2" key="1">
    <citation type="submission" date="2014-09" db="EMBL/GenBank/DDBJ databases">
        <title>Draft Genome Sequence of Porphyromonas macacae COT-192_OH2859.</title>
        <authorList>
            <person name="Wallis C."/>
            <person name="Deusch O."/>
            <person name="O'Flynn C."/>
            <person name="Davis I."/>
            <person name="Horsfall A."/>
            <person name="Kirkwood N."/>
            <person name="Harris S."/>
            <person name="Eisen J.A."/>
            <person name="Coil D.A."/>
            <person name="Darling A.E."/>
            <person name="Jospin G."/>
            <person name="Alexiev A."/>
        </authorList>
    </citation>
    <scope>NUCLEOTIDE SEQUENCE [LARGE SCALE GENOMIC DNA]</scope>
    <source>
        <strain evidence="2">COT-192 OH2859</strain>
    </source>
</reference>
<evidence type="ECO:0000313" key="1">
    <source>
        <dbReference type="EMBL" id="KGN74317.1"/>
    </source>
</evidence>
<evidence type="ECO:0008006" key="3">
    <source>
        <dbReference type="Google" id="ProtNLM"/>
    </source>
</evidence>
<dbReference type="InterPro" id="IPR032331">
    <property type="entry name" value="DUF4856"/>
</dbReference>
<dbReference type="Proteomes" id="UP000030103">
    <property type="component" value="Unassembled WGS sequence"/>
</dbReference>
<proteinExistence type="predicted"/>